<accession>A0A164VKC1</accession>
<sequence>MIWYLVFHGDFSLAIELTNKEAPLCINTTSGLLLKVELAFLKDSTFASKPSIHCKTQNNCRVPNYEQVKIERLKNINS</sequence>
<reference evidence="2" key="2">
    <citation type="submission" date="2022-03" db="EMBL/GenBank/DDBJ databases">
        <title>Draft title - Genomic analysis of global carrot germplasm unveils the trajectory of domestication and the origin of high carotenoid orange carrot.</title>
        <authorList>
            <person name="Iorizzo M."/>
            <person name="Ellison S."/>
            <person name="Senalik D."/>
            <person name="Macko-Podgorni A."/>
            <person name="Grzebelus D."/>
            <person name="Bostan H."/>
            <person name="Rolling W."/>
            <person name="Curaba J."/>
            <person name="Simon P."/>
        </authorList>
    </citation>
    <scope>NUCLEOTIDE SEQUENCE</scope>
    <source>
        <tissue evidence="2">Leaf</tissue>
    </source>
</reference>
<dbReference type="EMBL" id="LNRQ01000006">
    <property type="protein sequence ID" value="KZM90476.1"/>
    <property type="molecule type" value="Genomic_DNA"/>
</dbReference>
<name>A0A164VKC1_DAUCS</name>
<organism evidence="1">
    <name type="scientific">Daucus carota subsp. sativus</name>
    <name type="common">Carrot</name>
    <dbReference type="NCBI Taxonomy" id="79200"/>
    <lineage>
        <taxon>Eukaryota</taxon>
        <taxon>Viridiplantae</taxon>
        <taxon>Streptophyta</taxon>
        <taxon>Embryophyta</taxon>
        <taxon>Tracheophyta</taxon>
        <taxon>Spermatophyta</taxon>
        <taxon>Magnoliopsida</taxon>
        <taxon>eudicotyledons</taxon>
        <taxon>Gunneridae</taxon>
        <taxon>Pentapetalae</taxon>
        <taxon>asterids</taxon>
        <taxon>campanulids</taxon>
        <taxon>Apiales</taxon>
        <taxon>Apiaceae</taxon>
        <taxon>Apioideae</taxon>
        <taxon>Scandiceae</taxon>
        <taxon>Daucinae</taxon>
        <taxon>Daucus</taxon>
        <taxon>Daucus sect. Daucus</taxon>
    </lineage>
</organism>
<dbReference type="AlphaFoldDB" id="A0A164VKC1"/>
<evidence type="ECO:0000313" key="1">
    <source>
        <dbReference type="EMBL" id="KZM90476.1"/>
    </source>
</evidence>
<reference evidence="1" key="1">
    <citation type="journal article" date="2016" name="Nat. Genet.">
        <title>A high-quality carrot genome assembly provides new insights into carotenoid accumulation and asterid genome evolution.</title>
        <authorList>
            <person name="Iorizzo M."/>
            <person name="Ellison S."/>
            <person name="Senalik D."/>
            <person name="Zeng P."/>
            <person name="Satapoomin P."/>
            <person name="Huang J."/>
            <person name="Bowman M."/>
            <person name="Iovene M."/>
            <person name="Sanseverino W."/>
            <person name="Cavagnaro P."/>
            <person name="Yildiz M."/>
            <person name="Macko-Podgorni A."/>
            <person name="Moranska E."/>
            <person name="Grzebelus E."/>
            <person name="Grzebelus D."/>
            <person name="Ashrafi H."/>
            <person name="Zheng Z."/>
            <person name="Cheng S."/>
            <person name="Spooner D."/>
            <person name="Van Deynze A."/>
            <person name="Simon P."/>
        </authorList>
    </citation>
    <scope>NUCLEOTIDE SEQUENCE [LARGE SCALE GENOMIC DNA]</scope>
    <source>
        <tissue evidence="1">Leaf</tissue>
    </source>
</reference>
<gene>
    <name evidence="1" type="ORF">DCAR_022159</name>
    <name evidence="2" type="ORF">DCAR_0623993</name>
</gene>
<keyword evidence="3" id="KW-1185">Reference proteome</keyword>
<dbReference type="Gramene" id="KZM90476">
    <property type="protein sequence ID" value="KZM90476"/>
    <property type="gene ID" value="DCAR_022159"/>
</dbReference>
<proteinExistence type="predicted"/>
<protein>
    <submittedName>
        <fullName evidence="1">Uncharacterized protein</fullName>
    </submittedName>
</protein>
<evidence type="ECO:0000313" key="2">
    <source>
        <dbReference type="EMBL" id="WOH04583.1"/>
    </source>
</evidence>
<dbReference type="EMBL" id="CP093348">
    <property type="protein sequence ID" value="WOH04583.1"/>
    <property type="molecule type" value="Genomic_DNA"/>
</dbReference>
<dbReference type="Proteomes" id="UP000077755">
    <property type="component" value="Chromosome 6"/>
</dbReference>
<evidence type="ECO:0000313" key="3">
    <source>
        <dbReference type="Proteomes" id="UP000077755"/>
    </source>
</evidence>